<dbReference type="Pfam" id="PF02687">
    <property type="entry name" value="FtsX"/>
    <property type="match status" value="2"/>
</dbReference>
<feature type="transmembrane region" description="Helical" evidence="6">
    <location>
        <begin position="770"/>
        <end position="797"/>
    </location>
</feature>
<feature type="transmembrane region" description="Helical" evidence="6">
    <location>
        <begin position="21"/>
        <end position="43"/>
    </location>
</feature>
<proteinExistence type="predicted"/>
<feature type="domain" description="MacB-like periplasmic core" evidence="8">
    <location>
        <begin position="22"/>
        <end position="238"/>
    </location>
</feature>
<evidence type="ECO:0000313" key="10">
    <source>
        <dbReference type="Proteomes" id="UP001216139"/>
    </source>
</evidence>
<accession>A0ABY7T5K2</accession>
<keyword evidence="2" id="KW-1003">Cell membrane</keyword>
<protein>
    <submittedName>
        <fullName evidence="9">ABC transporter permease</fullName>
    </submittedName>
</protein>
<evidence type="ECO:0000256" key="1">
    <source>
        <dbReference type="ARBA" id="ARBA00004651"/>
    </source>
</evidence>
<keyword evidence="10" id="KW-1185">Reference proteome</keyword>
<comment type="subcellular location">
    <subcellularLocation>
        <location evidence="1">Cell membrane</location>
        <topology evidence="1">Multi-pass membrane protein</topology>
    </subcellularLocation>
</comment>
<evidence type="ECO:0000256" key="5">
    <source>
        <dbReference type="ARBA" id="ARBA00023136"/>
    </source>
</evidence>
<feature type="domain" description="ABC3 transporter permease C-terminal" evidence="7">
    <location>
        <begin position="687"/>
        <end position="796"/>
    </location>
</feature>
<dbReference type="RefSeq" id="WP_273628726.1">
    <property type="nucleotide sequence ID" value="NZ_CP117167.1"/>
</dbReference>
<evidence type="ECO:0000313" key="9">
    <source>
        <dbReference type="EMBL" id="WCT10537.1"/>
    </source>
</evidence>
<feature type="domain" description="ABC3 transporter permease C-terminal" evidence="7">
    <location>
        <begin position="300"/>
        <end position="414"/>
    </location>
</feature>
<feature type="domain" description="MacB-like periplasmic core" evidence="8">
    <location>
        <begin position="540"/>
        <end position="641"/>
    </location>
</feature>
<evidence type="ECO:0000256" key="3">
    <source>
        <dbReference type="ARBA" id="ARBA00022692"/>
    </source>
</evidence>
<feature type="transmembrane region" description="Helical" evidence="6">
    <location>
        <begin position="345"/>
        <end position="368"/>
    </location>
</feature>
<feature type="transmembrane region" description="Helical" evidence="6">
    <location>
        <begin position="436"/>
        <end position="456"/>
    </location>
</feature>
<dbReference type="EMBL" id="CP117167">
    <property type="protein sequence ID" value="WCT10537.1"/>
    <property type="molecule type" value="Genomic_DNA"/>
</dbReference>
<feature type="transmembrane region" description="Helical" evidence="6">
    <location>
        <begin position="684"/>
        <end position="709"/>
    </location>
</feature>
<feature type="transmembrane region" description="Helical" evidence="6">
    <location>
        <begin position="736"/>
        <end position="755"/>
    </location>
</feature>
<sequence>MFKNYIKTAWRNLWKGRVFNSMNIVGLSVAIASSTLLLLTVFFESSYDNFHKNIDNIYQVYFTISRPGAPQKTGSMPVPLAPTLKADYPDVKYITRVTGGPPATVTYGDKQIQQEVNFVDADYFNIFSFPIIKGNKTALTGLNDVVLTKASAKAIFGDADPIGKTIVVKYDDQPRSFIVSGLTDNYPANSSLGSDLTVRFENSGSYKELLKVWDSRTHIVYVQLNANANPARFEQGLKPFVKKYLKQDLDDLKRDGAKPLTDGERESLGIFPFKDNHFNTDMGAVYGSPISKTYVGALLVIAIFILIIACINFVNLSVARSFTRAREIGVRKTLGAGKWQLLTQFWTETVMICLIALVAGISLAALVMPGFKAAFQSGIKLNMLLQPLQLFTIIGLFFFITIAAGFYPALLMLRYKTTQVLKGSVNTQKPGKVRNILLVVQFSLATILTICTLIIWQQISYLQTKPLGYNKNEVISIPIGNSINGLQAVQLFRNQMAGEPGVVGISGSYINLGRGKDGSSSNSVRGFNYKGHEIRTHEQTVDFDFLKTLDIKLAAGRDFSRDYAADSNNVVINEKMAALVGKGNVVGTYLPMRDGEPPMQIIGVFKDYNFQSLHEEVEPLTLTMKKDFPISYIFVRLKSNNLLNDFDRVKAKWHAAFPNIEFTGSWLTENTEKQYRAEKRLSTIFISAAIIAIIISCIGLLAISIMVIVQRTKEIGIRKVLGSSVSSIVILLSREFAKLVLVAAVIAFPVAWWVMHKWLEGFAYRITIQWWIFALSALIALTIALLTISIQAVRAALANPVKSLKSE</sequence>
<evidence type="ECO:0000259" key="8">
    <source>
        <dbReference type="Pfam" id="PF12704"/>
    </source>
</evidence>
<dbReference type="InterPro" id="IPR025857">
    <property type="entry name" value="MacB_PCD"/>
</dbReference>
<name>A0ABY7T5K2_9SPHI</name>
<dbReference type="PANTHER" id="PTHR30572:SF18">
    <property type="entry name" value="ABC-TYPE MACROLIDE FAMILY EXPORT SYSTEM PERMEASE COMPONENT 2"/>
    <property type="match status" value="1"/>
</dbReference>
<keyword evidence="4 6" id="KW-1133">Transmembrane helix</keyword>
<dbReference type="PANTHER" id="PTHR30572">
    <property type="entry name" value="MEMBRANE COMPONENT OF TRANSPORTER-RELATED"/>
    <property type="match status" value="1"/>
</dbReference>
<organism evidence="9 10">
    <name type="scientific">Mucilaginibacter jinjuensis</name>
    <dbReference type="NCBI Taxonomy" id="1176721"/>
    <lineage>
        <taxon>Bacteria</taxon>
        <taxon>Pseudomonadati</taxon>
        <taxon>Bacteroidota</taxon>
        <taxon>Sphingobacteriia</taxon>
        <taxon>Sphingobacteriales</taxon>
        <taxon>Sphingobacteriaceae</taxon>
        <taxon>Mucilaginibacter</taxon>
    </lineage>
</organism>
<evidence type="ECO:0000256" key="2">
    <source>
        <dbReference type="ARBA" id="ARBA00022475"/>
    </source>
</evidence>
<gene>
    <name evidence="9" type="ORF">PQO05_17510</name>
</gene>
<feature type="transmembrane region" description="Helical" evidence="6">
    <location>
        <begin position="388"/>
        <end position="415"/>
    </location>
</feature>
<evidence type="ECO:0000259" key="7">
    <source>
        <dbReference type="Pfam" id="PF02687"/>
    </source>
</evidence>
<evidence type="ECO:0000256" key="6">
    <source>
        <dbReference type="SAM" id="Phobius"/>
    </source>
</evidence>
<keyword evidence="3 6" id="KW-0812">Transmembrane</keyword>
<feature type="transmembrane region" description="Helical" evidence="6">
    <location>
        <begin position="294"/>
        <end position="316"/>
    </location>
</feature>
<evidence type="ECO:0000256" key="4">
    <source>
        <dbReference type="ARBA" id="ARBA00022989"/>
    </source>
</evidence>
<dbReference type="InterPro" id="IPR003838">
    <property type="entry name" value="ABC3_permease_C"/>
</dbReference>
<dbReference type="InterPro" id="IPR050250">
    <property type="entry name" value="Macrolide_Exporter_MacB"/>
</dbReference>
<dbReference type="Pfam" id="PF12704">
    <property type="entry name" value="MacB_PCD"/>
    <property type="match status" value="2"/>
</dbReference>
<dbReference type="Proteomes" id="UP001216139">
    <property type="component" value="Chromosome"/>
</dbReference>
<keyword evidence="5 6" id="KW-0472">Membrane</keyword>
<reference evidence="9 10" key="1">
    <citation type="submission" date="2023-02" db="EMBL/GenBank/DDBJ databases">
        <title>Genome sequence of Mucilaginibacter jinjuensis strain KACC 16571.</title>
        <authorList>
            <person name="Kim S."/>
            <person name="Heo J."/>
            <person name="Kwon S.-W."/>
        </authorList>
    </citation>
    <scope>NUCLEOTIDE SEQUENCE [LARGE SCALE GENOMIC DNA]</scope>
    <source>
        <strain evidence="9 10">KACC 16571</strain>
    </source>
</reference>